<dbReference type="EMBL" id="ABLC01000364">
    <property type="protein sequence ID" value="EDT00018.1"/>
    <property type="molecule type" value="Genomic_DNA"/>
</dbReference>
<dbReference type="PATRIC" id="fig|396596.7.peg.681"/>
<sequence length="83" mass="9502">MEAVDSFDVEQRGAVVNLFRTPFGGAYFFLVLGLEMPEQLADMLRSSIVNVKHSRTRAYLVNVLASWKRSLARNVLPFPRDRM</sequence>
<organism evidence="1 2">
    <name type="scientific">Burkholderia ambifaria IOP40-10</name>
    <dbReference type="NCBI Taxonomy" id="396596"/>
    <lineage>
        <taxon>Bacteria</taxon>
        <taxon>Pseudomonadati</taxon>
        <taxon>Pseudomonadota</taxon>
        <taxon>Betaproteobacteria</taxon>
        <taxon>Burkholderiales</taxon>
        <taxon>Burkholderiaceae</taxon>
        <taxon>Burkholderia</taxon>
        <taxon>Burkholderia cepacia complex</taxon>
    </lineage>
</organism>
<dbReference type="Proteomes" id="UP000005463">
    <property type="component" value="Unassembled WGS sequence"/>
</dbReference>
<protein>
    <submittedName>
        <fullName evidence="1">Uncharacterized protein</fullName>
    </submittedName>
</protein>
<proteinExistence type="predicted"/>
<dbReference type="AlphaFoldDB" id="B1FR03"/>
<accession>B1FR03</accession>
<evidence type="ECO:0000313" key="2">
    <source>
        <dbReference type="Proteomes" id="UP000005463"/>
    </source>
</evidence>
<gene>
    <name evidence="1" type="ORF">BamIOP4010DRAFT_6464</name>
</gene>
<comment type="caution">
    <text evidence="1">The sequence shown here is derived from an EMBL/GenBank/DDBJ whole genome shotgun (WGS) entry which is preliminary data.</text>
</comment>
<reference evidence="1 2" key="1">
    <citation type="submission" date="2008-03" db="EMBL/GenBank/DDBJ databases">
        <title>Sequencing of the draft genome and assembly of Burkholderia ambifaria IOP40-10.</title>
        <authorList>
            <consortium name="US DOE Joint Genome Institute (JGI-PGF)"/>
            <person name="Copeland A."/>
            <person name="Lucas S."/>
            <person name="Lapidus A."/>
            <person name="Glavina del Rio T."/>
            <person name="Dalin E."/>
            <person name="Tice H."/>
            <person name="Bruce D."/>
            <person name="Goodwin L."/>
            <person name="Pitluck S."/>
            <person name="Larimer F."/>
            <person name="Land M.L."/>
            <person name="Hauser L."/>
            <person name="Tiedje J."/>
            <person name="Richardson P."/>
        </authorList>
    </citation>
    <scope>NUCLEOTIDE SEQUENCE [LARGE SCALE GENOMIC DNA]</scope>
    <source>
        <strain evidence="1 2">IOP40-10</strain>
    </source>
</reference>
<evidence type="ECO:0000313" key="1">
    <source>
        <dbReference type="EMBL" id="EDT00018.1"/>
    </source>
</evidence>
<name>B1FR03_9BURK</name>